<organism evidence="2 3">
    <name type="scientific">Lysobacter koreensis</name>
    <dbReference type="NCBI Taxonomy" id="266122"/>
    <lineage>
        <taxon>Bacteria</taxon>
        <taxon>Pseudomonadati</taxon>
        <taxon>Pseudomonadota</taxon>
        <taxon>Gammaproteobacteria</taxon>
        <taxon>Lysobacterales</taxon>
        <taxon>Lysobacteraceae</taxon>
        <taxon>Lysobacter</taxon>
    </lineage>
</organism>
<evidence type="ECO:0000259" key="1">
    <source>
        <dbReference type="Pfam" id="PF10544"/>
    </source>
</evidence>
<accession>A0ABW2YR56</accession>
<dbReference type="InterPro" id="IPR018306">
    <property type="entry name" value="Phage_T5_Orf172_DNA-bd"/>
</dbReference>
<protein>
    <submittedName>
        <fullName evidence="2">GIY-YIG nuclease family protein</fullName>
    </submittedName>
</protein>
<reference evidence="3" key="1">
    <citation type="journal article" date="2019" name="Int. J. Syst. Evol. Microbiol.">
        <title>The Global Catalogue of Microorganisms (GCM) 10K type strain sequencing project: providing services to taxonomists for standard genome sequencing and annotation.</title>
        <authorList>
            <consortium name="The Broad Institute Genomics Platform"/>
            <consortium name="The Broad Institute Genome Sequencing Center for Infectious Disease"/>
            <person name="Wu L."/>
            <person name="Ma J."/>
        </authorList>
    </citation>
    <scope>NUCLEOTIDE SEQUENCE [LARGE SCALE GENOMIC DNA]</scope>
    <source>
        <strain evidence="3">CCUG 55491</strain>
    </source>
</reference>
<comment type="caution">
    <text evidence="2">The sequence shown here is derived from an EMBL/GenBank/DDBJ whole genome shotgun (WGS) entry which is preliminary data.</text>
</comment>
<proteinExistence type="predicted"/>
<keyword evidence="3" id="KW-1185">Reference proteome</keyword>
<dbReference type="RefSeq" id="WP_386813533.1">
    <property type="nucleotide sequence ID" value="NZ_JBHTIH010000008.1"/>
</dbReference>
<name>A0ABW2YR56_9GAMM</name>
<dbReference type="Proteomes" id="UP001597090">
    <property type="component" value="Unassembled WGS sequence"/>
</dbReference>
<dbReference type="EMBL" id="JBHTIH010000008">
    <property type="protein sequence ID" value="MFD0740381.1"/>
    <property type="molecule type" value="Genomic_DNA"/>
</dbReference>
<sequence length="200" mass="22782">MTSRTAPDPGHQRSASRGQCYLYVLPCAYEDILKLGLSRDPLSRMQALHRRYFDFFDLDRAILVETDKVREARDLELALGRAIKDHSAPAPLIVRREAAGHTEWYRGAHEALARQAQALSEQGYVVHRGLHAWVRRGLLARSEQLHTWSQAVLALIECTDDTALPSAVRDTLDAYVAFGIELEPRLPDALWRRYRPDLAR</sequence>
<dbReference type="Pfam" id="PF10544">
    <property type="entry name" value="T5orf172"/>
    <property type="match status" value="1"/>
</dbReference>
<evidence type="ECO:0000313" key="3">
    <source>
        <dbReference type="Proteomes" id="UP001597090"/>
    </source>
</evidence>
<evidence type="ECO:0000313" key="2">
    <source>
        <dbReference type="EMBL" id="MFD0740381.1"/>
    </source>
</evidence>
<feature type="domain" description="Bacteriophage T5 Orf172 DNA-binding" evidence="1">
    <location>
        <begin position="21"/>
        <end position="112"/>
    </location>
</feature>
<gene>
    <name evidence="2" type="ORF">ACFQZQ_13940</name>
</gene>